<keyword evidence="3 6" id="KW-0378">Hydrolase</keyword>
<dbReference type="CDD" id="cd04666">
    <property type="entry name" value="NUDIX_DIPP2_like_Nudt4"/>
    <property type="match status" value="1"/>
</dbReference>
<dbReference type="PANTHER" id="PTHR12629:SF0">
    <property type="entry name" value="DIPHOSPHOINOSITOL-POLYPHOSPHATE DIPHOSPHATASE"/>
    <property type="match status" value="1"/>
</dbReference>
<dbReference type="InterPro" id="IPR015797">
    <property type="entry name" value="NUDIX_hydrolase-like_dom_sf"/>
</dbReference>
<organism evidence="6 7">
    <name type="scientific">Sulfitobacter aestuariivivens</name>
    <dbReference type="NCBI Taxonomy" id="2766981"/>
    <lineage>
        <taxon>Bacteria</taxon>
        <taxon>Pseudomonadati</taxon>
        <taxon>Pseudomonadota</taxon>
        <taxon>Alphaproteobacteria</taxon>
        <taxon>Rhodobacterales</taxon>
        <taxon>Roseobacteraceae</taxon>
        <taxon>Sulfitobacter</taxon>
    </lineage>
</organism>
<dbReference type="AlphaFoldDB" id="A0A927D3N8"/>
<dbReference type="Gene3D" id="3.90.79.10">
    <property type="entry name" value="Nucleoside Triphosphate Pyrophosphohydrolase"/>
    <property type="match status" value="1"/>
</dbReference>
<evidence type="ECO:0000256" key="4">
    <source>
        <dbReference type="ARBA" id="ARBA00022842"/>
    </source>
</evidence>
<dbReference type="PANTHER" id="PTHR12629">
    <property type="entry name" value="DIPHOSPHOINOSITOL POLYPHOSPHATE PHOSPHOHYDROLASE"/>
    <property type="match status" value="1"/>
</dbReference>
<dbReference type="GO" id="GO:0034432">
    <property type="term" value="F:bis(5'-adenosyl)-pentaphosphatase activity"/>
    <property type="evidence" value="ECO:0007669"/>
    <property type="project" value="TreeGrafter"/>
</dbReference>
<dbReference type="EMBL" id="JACTAG010000001">
    <property type="protein sequence ID" value="MBD3663703.1"/>
    <property type="molecule type" value="Genomic_DNA"/>
</dbReference>
<dbReference type="GO" id="GO:0008486">
    <property type="term" value="F:diphosphoinositol-polyphosphate diphosphatase activity"/>
    <property type="evidence" value="ECO:0007669"/>
    <property type="project" value="TreeGrafter"/>
</dbReference>
<evidence type="ECO:0000259" key="5">
    <source>
        <dbReference type="PROSITE" id="PS51462"/>
    </source>
</evidence>
<dbReference type="GO" id="GO:1901907">
    <property type="term" value="P:diadenosine pentaphosphate catabolic process"/>
    <property type="evidence" value="ECO:0007669"/>
    <property type="project" value="TreeGrafter"/>
</dbReference>
<dbReference type="GO" id="GO:0000298">
    <property type="term" value="F:endopolyphosphatase activity"/>
    <property type="evidence" value="ECO:0007669"/>
    <property type="project" value="TreeGrafter"/>
</dbReference>
<evidence type="ECO:0000313" key="6">
    <source>
        <dbReference type="EMBL" id="MBD3663703.1"/>
    </source>
</evidence>
<dbReference type="GO" id="GO:0071543">
    <property type="term" value="P:diphosphoinositol polyphosphate metabolic process"/>
    <property type="evidence" value="ECO:0007669"/>
    <property type="project" value="TreeGrafter"/>
</dbReference>
<accession>A0A927D3N8</accession>
<evidence type="ECO:0000256" key="3">
    <source>
        <dbReference type="ARBA" id="ARBA00022801"/>
    </source>
</evidence>
<dbReference type="Proteomes" id="UP000635142">
    <property type="component" value="Unassembled WGS sequence"/>
</dbReference>
<reference evidence="6" key="1">
    <citation type="submission" date="2020-08" db="EMBL/GenBank/DDBJ databases">
        <title>Sulfitobacter aestuariivivens sp. nov., isolated from a tidal flat.</title>
        <authorList>
            <person name="Park S."/>
            <person name="Yoon J.-H."/>
        </authorList>
    </citation>
    <scope>NUCLEOTIDE SEQUENCE</scope>
    <source>
        <strain evidence="6">TSTF-M16</strain>
    </source>
</reference>
<dbReference type="GO" id="GO:0034431">
    <property type="term" value="F:bis(5'-adenosyl)-hexaphosphatase activity"/>
    <property type="evidence" value="ECO:0007669"/>
    <property type="project" value="TreeGrafter"/>
</dbReference>
<dbReference type="Pfam" id="PF00293">
    <property type="entry name" value="NUDIX"/>
    <property type="match status" value="1"/>
</dbReference>
<dbReference type="GO" id="GO:0005737">
    <property type="term" value="C:cytoplasm"/>
    <property type="evidence" value="ECO:0007669"/>
    <property type="project" value="TreeGrafter"/>
</dbReference>
<evidence type="ECO:0000256" key="2">
    <source>
        <dbReference type="ARBA" id="ARBA00022723"/>
    </source>
</evidence>
<dbReference type="InterPro" id="IPR000086">
    <property type="entry name" value="NUDIX_hydrolase_dom"/>
</dbReference>
<dbReference type="GO" id="GO:1901911">
    <property type="term" value="P:adenosine 5'-(hexahydrogen pentaphosphate) catabolic process"/>
    <property type="evidence" value="ECO:0007669"/>
    <property type="project" value="TreeGrafter"/>
</dbReference>
<gene>
    <name evidence="6" type="ORF">H9Q16_07200</name>
</gene>
<name>A0A927D3N8_9RHOB</name>
<dbReference type="RefSeq" id="WP_191074643.1">
    <property type="nucleotide sequence ID" value="NZ_JACTAG010000001.1"/>
</dbReference>
<sequence>MIKQLPISLHGARKGDVRTQFAALCYRVKKGKVQVLLVTSRGTKRWIVPKGWPMDGKTPAQSAALEAWEEGGVIGKPEGGCLGVYSYAKGISDMDDLPCLAMLYAVRVKSLASKYPEKSERKRRWMSRRAAAKKVAEPELARLILGFEPRRGPQKA</sequence>
<keyword evidence="2" id="KW-0479">Metal-binding</keyword>
<keyword evidence="7" id="KW-1185">Reference proteome</keyword>
<keyword evidence="4" id="KW-0460">Magnesium</keyword>
<dbReference type="SUPFAM" id="SSF55811">
    <property type="entry name" value="Nudix"/>
    <property type="match status" value="1"/>
</dbReference>
<proteinExistence type="predicted"/>
<feature type="domain" description="Nudix hydrolase" evidence="5">
    <location>
        <begin position="18"/>
        <end position="148"/>
    </location>
</feature>
<evidence type="ECO:0000256" key="1">
    <source>
        <dbReference type="ARBA" id="ARBA00001946"/>
    </source>
</evidence>
<dbReference type="GO" id="GO:1901909">
    <property type="term" value="P:diadenosine hexaphosphate catabolic process"/>
    <property type="evidence" value="ECO:0007669"/>
    <property type="project" value="TreeGrafter"/>
</dbReference>
<protein>
    <submittedName>
        <fullName evidence="6">NUDIX hydrolase</fullName>
    </submittedName>
</protein>
<dbReference type="PROSITE" id="PS51462">
    <property type="entry name" value="NUDIX"/>
    <property type="match status" value="1"/>
</dbReference>
<comment type="cofactor">
    <cofactor evidence="1">
        <name>Mg(2+)</name>
        <dbReference type="ChEBI" id="CHEBI:18420"/>
    </cofactor>
</comment>
<comment type="caution">
    <text evidence="6">The sequence shown here is derived from an EMBL/GenBank/DDBJ whole genome shotgun (WGS) entry which is preliminary data.</text>
</comment>
<dbReference type="InterPro" id="IPR047198">
    <property type="entry name" value="DDP-like_NUDIX"/>
</dbReference>
<evidence type="ECO:0000313" key="7">
    <source>
        <dbReference type="Proteomes" id="UP000635142"/>
    </source>
</evidence>
<dbReference type="GO" id="GO:0046872">
    <property type="term" value="F:metal ion binding"/>
    <property type="evidence" value="ECO:0007669"/>
    <property type="project" value="UniProtKB-KW"/>
</dbReference>